<accession>A0A6G1S5T6</accession>
<reference evidence="3" key="1">
    <citation type="submission" date="2018-10" db="EMBL/GenBank/DDBJ databases">
        <title>Transcriptome assembly of Aceria tosichella (Wheat curl mite) Type 2.</title>
        <authorList>
            <person name="Scully E.D."/>
            <person name="Geib S.M."/>
            <person name="Palmer N.A."/>
            <person name="Gupta A.K."/>
            <person name="Sarath G."/>
            <person name="Tatineni S."/>
        </authorList>
    </citation>
    <scope>NUCLEOTIDE SEQUENCE</scope>
    <source>
        <strain evidence="3">LincolnNE</strain>
    </source>
</reference>
<dbReference type="CDD" id="cd00084">
    <property type="entry name" value="HMG-box_SF"/>
    <property type="match status" value="1"/>
</dbReference>
<dbReference type="GO" id="GO:0003677">
    <property type="term" value="F:DNA binding"/>
    <property type="evidence" value="ECO:0007669"/>
    <property type="project" value="UniProtKB-UniRule"/>
</dbReference>
<feature type="domain" description="HMG box" evidence="2">
    <location>
        <begin position="90"/>
        <end position="155"/>
    </location>
</feature>
<feature type="DNA-binding region" description="HMG box" evidence="1">
    <location>
        <begin position="90"/>
        <end position="155"/>
    </location>
</feature>
<dbReference type="AlphaFoldDB" id="A0A6G1S5T6"/>
<sequence>MLTFKIVSSCSMRGMPAIVSNQTGLLAPSLPTSSHQQQPKCNLNLSSHDSSLAQSQRYLSASGVYYQAMFTRKQHKIPATLENVNLPERPKKPPTPWISFVRERKDEVFRQRGKITAAQLAVILAPEWKQVDKSRYEEEYKRKHEEYMKLVENYQSSLTPEQVDLLDFMKTAKRETKASKLLRKTNPPVLPRNSANLYCHERSKQDDFKEMLKYKKAAQVFSDIFREYREMSEEKKKKYIELQEEDKARFQHEFLEWYEGVQTDENLTKAARDQANMMRDRYKALNYI</sequence>
<dbReference type="GO" id="GO:0005634">
    <property type="term" value="C:nucleus"/>
    <property type="evidence" value="ECO:0007669"/>
    <property type="project" value="UniProtKB-UniRule"/>
</dbReference>
<name>A0A6G1S5T6_9ACAR</name>
<dbReference type="Pfam" id="PF00505">
    <property type="entry name" value="HMG_box"/>
    <property type="match status" value="1"/>
</dbReference>
<dbReference type="EMBL" id="GGYP01000519">
    <property type="protein sequence ID" value="MDE45290.1"/>
    <property type="molecule type" value="Transcribed_RNA"/>
</dbReference>
<evidence type="ECO:0000313" key="3">
    <source>
        <dbReference type="EMBL" id="MDE45290.1"/>
    </source>
</evidence>
<dbReference type="SUPFAM" id="SSF47095">
    <property type="entry name" value="HMG-box"/>
    <property type="match status" value="2"/>
</dbReference>
<keyword evidence="1" id="KW-0539">Nucleus</keyword>
<keyword evidence="1" id="KW-0238">DNA-binding</keyword>
<dbReference type="Gene3D" id="1.10.30.10">
    <property type="entry name" value="High mobility group box domain"/>
    <property type="match status" value="2"/>
</dbReference>
<dbReference type="InterPro" id="IPR036910">
    <property type="entry name" value="HMG_box_dom_sf"/>
</dbReference>
<dbReference type="PROSITE" id="PS50118">
    <property type="entry name" value="HMG_BOX_2"/>
    <property type="match status" value="2"/>
</dbReference>
<protein>
    <submittedName>
        <fullName evidence="3">Transcription factor A, mitochondrial</fullName>
    </submittedName>
</protein>
<feature type="domain" description="HMG box" evidence="2">
    <location>
        <begin position="188"/>
        <end position="258"/>
    </location>
</feature>
<dbReference type="SMART" id="SM00398">
    <property type="entry name" value="HMG"/>
    <property type="match status" value="2"/>
</dbReference>
<evidence type="ECO:0000256" key="1">
    <source>
        <dbReference type="PROSITE-ProRule" id="PRU00267"/>
    </source>
</evidence>
<evidence type="ECO:0000259" key="2">
    <source>
        <dbReference type="PROSITE" id="PS50118"/>
    </source>
</evidence>
<gene>
    <name evidence="3" type="primary">Tfam_1</name>
    <name evidence="3" type="ORF">g.19696</name>
</gene>
<proteinExistence type="predicted"/>
<organism evidence="3">
    <name type="scientific">Aceria tosichella</name>
    <name type="common">wheat curl mite</name>
    <dbReference type="NCBI Taxonomy" id="561515"/>
    <lineage>
        <taxon>Eukaryota</taxon>
        <taxon>Metazoa</taxon>
        <taxon>Ecdysozoa</taxon>
        <taxon>Arthropoda</taxon>
        <taxon>Chelicerata</taxon>
        <taxon>Arachnida</taxon>
        <taxon>Acari</taxon>
        <taxon>Acariformes</taxon>
        <taxon>Trombidiformes</taxon>
        <taxon>Prostigmata</taxon>
        <taxon>Eupodina</taxon>
        <taxon>Eriophyoidea</taxon>
        <taxon>Eriophyidae</taxon>
        <taxon>Eriophyinae</taxon>
        <taxon>Aceriini</taxon>
        <taxon>Aceria</taxon>
    </lineage>
</organism>
<dbReference type="InterPro" id="IPR009071">
    <property type="entry name" value="HMG_box_dom"/>
</dbReference>
<feature type="DNA-binding region" description="HMG box" evidence="1">
    <location>
        <begin position="188"/>
        <end position="258"/>
    </location>
</feature>